<keyword evidence="3" id="KW-1185">Reference proteome</keyword>
<reference evidence="2" key="1">
    <citation type="submission" date="2020-12" db="EMBL/GenBank/DDBJ databases">
        <title>Bacterial novel species Flavobacterium sp. SE-1-e isolated from soil.</title>
        <authorList>
            <person name="Jung H.-Y."/>
        </authorList>
    </citation>
    <scope>NUCLEOTIDE SEQUENCE</scope>
    <source>
        <strain evidence="2">SE-1-e</strain>
    </source>
</reference>
<name>A0A934PNR4_9FLAO</name>
<dbReference type="Pfam" id="PF14092">
    <property type="entry name" value="DUF4270"/>
    <property type="match status" value="1"/>
</dbReference>
<comment type="caution">
    <text evidence="2">The sequence shown here is derived from an EMBL/GenBank/DDBJ whole genome shotgun (WGS) entry which is preliminary data.</text>
</comment>
<feature type="chain" id="PRO_5037300692" evidence="1">
    <location>
        <begin position="24"/>
        <end position="444"/>
    </location>
</feature>
<protein>
    <submittedName>
        <fullName evidence="2">DUF4270 family protein</fullName>
    </submittedName>
</protein>
<feature type="signal peptide" evidence="1">
    <location>
        <begin position="1"/>
        <end position="23"/>
    </location>
</feature>
<dbReference type="PROSITE" id="PS51257">
    <property type="entry name" value="PROKAR_LIPOPROTEIN"/>
    <property type="match status" value="1"/>
</dbReference>
<dbReference type="RefSeq" id="WP_200106416.1">
    <property type="nucleotide sequence ID" value="NZ_JAEHFV010000004.1"/>
</dbReference>
<evidence type="ECO:0000313" key="2">
    <source>
        <dbReference type="EMBL" id="MBK0370283.1"/>
    </source>
</evidence>
<dbReference type="AlphaFoldDB" id="A0A934PNR4"/>
<proteinExistence type="predicted"/>
<gene>
    <name evidence="2" type="ORF">I5M07_10570</name>
</gene>
<dbReference type="Proteomes" id="UP000609172">
    <property type="component" value="Unassembled WGS sequence"/>
</dbReference>
<sequence length="444" mass="49692">MYKIILLLLLVGVFAACETVADAGVFVVGSDYLSVNNKVIQIDTLTANMATINFDSLVTSEQNRILIGNYDDPIFGRLKSVSYFQLSNSVGDYSVGNTSASDTEYLNYVYDSIALVLKYDDYYFGDTTKVQTIDVHRILEKVKPANSEDSRFYNNSSLAYDSKSLATYSYKPRPTEKDSIHVRLDDAFGEALFLRLKNREITNFDEFTEYLKGMVLVPNSTNSSNIVGFNLSSELRVYYSKYQSDAEESIVKSFTIADATKQYNAISSDKTGTLIQDLPISSSSLSSNLSGNKGFIQSGSGVACRIDFPTLKEMNYIAENGTVVDAVLKIKPVKNSYSDAYPLPDSLQVYVADNLNRISGTLNDSKDIPIYAVLSQKKDEFNENVYYALPLGGFLQKELLKQSDSRKGLILTIPNYNKEINRVVLGDQNLYDNKMELQIFYLTY</sequence>
<dbReference type="EMBL" id="JAEHFV010000004">
    <property type="protein sequence ID" value="MBK0370283.1"/>
    <property type="molecule type" value="Genomic_DNA"/>
</dbReference>
<evidence type="ECO:0000256" key="1">
    <source>
        <dbReference type="SAM" id="SignalP"/>
    </source>
</evidence>
<accession>A0A934PNR4</accession>
<evidence type="ECO:0000313" key="3">
    <source>
        <dbReference type="Proteomes" id="UP000609172"/>
    </source>
</evidence>
<dbReference type="InterPro" id="IPR025366">
    <property type="entry name" value="DUF4270"/>
</dbReference>
<organism evidence="2 3">
    <name type="scientific">Flavobacterium agrisoli</name>
    <dbReference type="NCBI Taxonomy" id="2793066"/>
    <lineage>
        <taxon>Bacteria</taxon>
        <taxon>Pseudomonadati</taxon>
        <taxon>Bacteroidota</taxon>
        <taxon>Flavobacteriia</taxon>
        <taxon>Flavobacteriales</taxon>
        <taxon>Flavobacteriaceae</taxon>
        <taxon>Flavobacterium</taxon>
    </lineage>
</organism>
<keyword evidence="1" id="KW-0732">Signal</keyword>